<comment type="cofactor">
    <cofactor evidence="1">
        <name>Mg(2+)</name>
        <dbReference type="ChEBI" id="CHEBI:18420"/>
    </cofactor>
</comment>
<comment type="similarity">
    <text evidence="2">Belongs to the HAD-like hydrolase superfamily. CbbY/CbbZ/Gph/YieH family.</text>
</comment>
<evidence type="ECO:0000256" key="3">
    <source>
        <dbReference type="ARBA" id="ARBA00022723"/>
    </source>
</evidence>
<dbReference type="GO" id="GO:0046872">
    <property type="term" value="F:metal ion binding"/>
    <property type="evidence" value="ECO:0007669"/>
    <property type="project" value="UniProtKB-KW"/>
</dbReference>
<dbReference type="PANTHER" id="PTHR46193:SF18">
    <property type="entry name" value="HEXITOL PHOSPHATASE B"/>
    <property type="match status" value="1"/>
</dbReference>
<dbReference type="SFLD" id="SFLDS00003">
    <property type="entry name" value="Haloacid_Dehalogenase"/>
    <property type="match status" value="1"/>
</dbReference>
<dbReference type="Pfam" id="PF00702">
    <property type="entry name" value="Hydrolase"/>
    <property type="match status" value="1"/>
</dbReference>
<dbReference type="InterPro" id="IPR023214">
    <property type="entry name" value="HAD_sf"/>
</dbReference>
<keyword evidence="4" id="KW-0460">Magnesium</keyword>
<reference evidence="6" key="2">
    <citation type="submission" date="2020-07" db="EMBL/GenBank/DDBJ databases">
        <authorList>
            <consortium name="NCBI Pathogen Detection Project"/>
        </authorList>
    </citation>
    <scope>NUCLEOTIDE SEQUENCE</scope>
    <source>
        <strain evidence="6">C8</strain>
    </source>
</reference>
<dbReference type="InterPro" id="IPR023198">
    <property type="entry name" value="PGP-like_dom2"/>
</dbReference>
<evidence type="ECO:0000256" key="2">
    <source>
        <dbReference type="ARBA" id="ARBA00006171"/>
    </source>
</evidence>
<evidence type="ECO:0000256" key="1">
    <source>
        <dbReference type="ARBA" id="ARBA00001946"/>
    </source>
</evidence>
<keyword evidence="5" id="KW-0119">Carbohydrate metabolism</keyword>
<dbReference type="GO" id="GO:0003824">
    <property type="term" value="F:catalytic activity"/>
    <property type="evidence" value="ECO:0007669"/>
    <property type="project" value="UniProtKB-ARBA"/>
</dbReference>
<keyword evidence="3" id="KW-0479">Metal-binding</keyword>
<dbReference type="Proteomes" id="UP000859547">
    <property type="component" value="Unassembled WGS sequence"/>
</dbReference>
<evidence type="ECO:0000313" key="6">
    <source>
        <dbReference type="EMBL" id="HAT4308222.1"/>
    </source>
</evidence>
<organism evidence="6">
    <name type="scientific">Clostridium perfringens</name>
    <dbReference type="NCBI Taxonomy" id="1502"/>
    <lineage>
        <taxon>Bacteria</taxon>
        <taxon>Bacillati</taxon>
        <taxon>Bacillota</taxon>
        <taxon>Clostridia</taxon>
        <taxon>Eubacteriales</taxon>
        <taxon>Clostridiaceae</taxon>
        <taxon>Clostridium</taxon>
    </lineage>
</organism>
<dbReference type="RefSeq" id="WP_139933381.1">
    <property type="nucleotide sequence ID" value="NZ_JAKNTE010000002.1"/>
</dbReference>
<reference evidence="6" key="1">
    <citation type="journal article" date="2018" name="Genome Biol.">
        <title>SKESA: strategic k-mer extension for scrupulous assemblies.</title>
        <authorList>
            <person name="Souvorov A."/>
            <person name="Agarwala R."/>
            <person name="Lipman D.J."/>
        </authorList>
    </citation>
    <scope>NUCLEOTIDE SEQUENCE</scope>
    <source>
        <strain evidence="6">C8</strain>
    </source>
</reference>
<dbReference type="CDD" id="cd07505">
    <property type="entry name" value="HAD_BPGM-like"/>
    <property type="match status" value="1"/>
</dbReference>
<dbReference type="Gene3D" id="1.10.150.240">
    <property type="entry name" value="Putative phosphatase, domain 2"/>
    <property type="match status" value="1"/>
</dbReference>
<dbReference type="InterPro" id="IPR006439">
    <property type="entry name" value="HAD-SF_hydro_IA"/>
</dbReference>
<evidence type="ECO:0000256" key="5">
    <source>
        <dbReference type="ARBA" id="ARBA00023277"/>
    </source>
</evidence>
<proteinExistence type="inferred from homology"/>
<dbReference type="InterPro" id="IPR036412">
    <property type="entry name" value="HAD-like_sf"/>
</dbReference>
<dbReference type="EMBL" id="DACTCB010000010">
    <property type="protein sequence ID" value="HAT4308222.1"/>
    <property type="molecule type" value="Genomic_DNA"/>
</dbReference>
<dbReference type="SUPFAM" id="SSF56784">
    <property type="entry name" value="HAD-like"/>
    <property type="match status" value="1"/>
</dbReference>
<dbReference type="AlphaFoldDB" id="A0A8H9UX91"/>
<dbReference type="SFLD" id="SFLDG01129">
    <property type="entry name" value="C1.5:_HAD__Beta-PGM__Phosphata"/>
    <property type="match status" value="1"/>
</dbReference>
<comment type="caution">
    <text evidence="6">The sequence shown here is derived from an EMBL/GenBank/DDBJ whole genome shotgun (WGS) entry which is preliminary data.</text>
</comment>
<dbReference type="InterPro" id="IPR051600">
    <property type="entry name" value="Beta-PGM-like"/>
</dbReference>
<protein>
    <submittedName>
        <fullName evidence="6">HAD family phosphatase</fullName>
    </submittedName>
</protein>
<dbReference type="PANTHER" id="PTHR46193">
    <property type="entry name" value="6-PHOSPHOGLUCONATE PHOSPHATASE"/>
    <property type="match status" value="1"/>
</dbReference>
<sequence length="219" mass="25524">MDCKGVIFDFNGTLFWDSEKHEIAWREFSKEIRGRELNEEEFKTKVHGRTNKLILEYIIGEDCEESRIDELSKEKERLYRNLCKEDKDTFKLVPGAEKFFDYLKEKEIPFTIATASIKENVDFFVESFNLRKWFEIDKIAFDDGNTKSKPDPDIYLKAAKLLGVDIKECIVFEDAISGIKSASNAGVKEIIVIDRLGKKESFKEIKGVKRIIKDFNELL</sequence>
<gene>
    <name evidence="6" type="ORF">I9080_002028</name>
</gene>
<dbReference type="Gene3D" id="3.40.50.1000">
    <property type="entry name" value="HAD superfamily/HAD-like"/>
    <property type="match status" value="1"/>
</dbReference>
<dbReference type="NCBIfam" id="TIGR01509">
    <property type="entry name" value="HAD-SF-IA-v3"/>
    <property type="match status" value="1"/>
</dbReference>
<evidence type="ECO:0000256" key="4">
    <source>
        <dbReference type="ARBA" id="ARBA00022842"/>
    </source>
</evidence>
<name>A0A8H9UX91_CLOPF</name>
<accession>A0A8H9UX91</accession>